<gene>
    <name evidence="2" type="ORF">G3I70_33890</name>
</gene>
<dbReference type="Proteomes" id="UP000475532">
    <property type="component" value="Unassembled WGS sequence"/>
</dbReference>
<evidence type="ECO:0000313" key="3">
    <source>
        <dbReference type="Proteomes" id="UP000475532"/>
    </source>
</evidence>
<reference evidence="2 3" key="1">
    <citation type="submission" date="2020-01" db="EMBL/GenBank/DDBJ databases">
        <title>Insect and environment-associated Actinomycetes.</title>
        <authorList>
            <person name="Currrie C."/>
            <person name="Chevrette M."/>
            <person name="Carlson C."/>
            <person name="Stubbendieck R."/>
            <person name="Wendt-Pienkowski E."/>
        </authorList>
    </citation>
    <scope>NUCLEOTIDE SEQUENCE [LARGE SCALE GENOMIC DNA]</scope>
    <source>
        <strain evidence="2 3">SID10258</strain>
    </source>
</reference>
<sequence>MALVTATAHAPWPAPGPKTSATGRRLLEWEDGFGALPASLAERVAHHSRNGAIAYVEADFFGGAGSQDVRVWQGGGVVLELHEEDWYAPPEG</sequence>
<comment type="caution">
    <text evidence="2">The sequence shown here is derived from an EMBL/GenBank/DDBJ whole genome shotgun (WGS) entry which is preliminary data.</text>
</comment>
<protein>
    <submittedName>
        <fullName evidence="2">Uncharacterized protein</fullName>
    </submittedName>
</protein>
<evidence type="ECO:0000313" key="2">
    <source>
        <dbReference type="EMBL" id="NEA27452.1"/>
    </source>
</evidence>
<dbReference type="AlphaFoldDB" id="A0A6L9QRB4"/>
<accession>A0A6L9QRB4</accession>
<dbReference type="EMBL" id="JAAGLI010000918">
    <property type="protein sequence ID" value="NEA27452.1"/>
    <property type="molecule type" value="Genomic_DNA"/>
</dbReference>
<proteinExistence type="predicted"/>
<dbReference type="RefSeq" id="WP_163061947.1">
    <property type="nucleotide sequence ID" value="NZ_JAAGLI010000918.1"/>
</dbReference>
<feature type="region of interest" description="Disordered" evidence="1">
    <location>
        <begin position="1"/>
        <end position="22"/>
    </location>
</feature>
<name>A0A6L9QRB4_9ACTN</name>
<organism evidence="2 3">
    <name type="scientific">Actinomadura bangladeshensis</name>
    <dbReference type="NCBI Taxonomy" id="453573"/>
    <lineage>
        <taxon>Bacteria</taxon>
        <taxon>Bacillati</taxon>
        <taxon>Actinomycetota</taxon>
        <taxon>Actinomycetes</taxon>
        <taxon>Streptosporangiales</taxon>
        <taxon>Thermomonosporaceae</taxon>
        <taxon>Actinomadura</taxon>
    </lineage>
</organism>
<evidence type="ECO:0000256" key="1">
    <source>
        <dbReference type="SAM" id="MobiDB-lite"/>
    </source>
</evidence>